<keyword evidence="1" id="KW-0472">Membrane</keyword>
<organism evidence="2 3">
    <name type="scientific">Candidatus Vogelbacteria bacterium CG10_big_fil_rev_8_21_14_0_10_49_38</name>
    <dbReference type="NCBI Taxonomy" id="1975043"/>
    <lineage>
        <taxon>Bacteria</taxon>
        <taxon>Candidatus Vogeliibacteriota</taxon>
    </lineage>
</organism>
<dbReference type="Proteomes" id="UP000230431">
    <property type="component" value="Unassembled WGS sequence"/>
</dbReference>
<evidence type="ECO:0000313" key="2">
    <source>
        <dbReference type="EMBL" id="PIR45787.1"/>
    </source>
</evidence>
<sequence>MGQNKSWFRKHKIGTAIFIFIILLVMIAITNKKKGESPNIYPSESGKGIKTAEWDSVRAKDVPRVANEWKKPVRLEVSEDGKWEDSLFVTLDGGRVYFIYYPGDLITDIQKGKYKTNLKIYFSDKPFTTKVLDDRPYFNEKYWSPAGPSLTASGDMFYHSNKPIEGDKGRYLSHIYKNDQLLPFNTADISYGNPQYCSGKDELWFDNNDKVIYVLKNAEADNFQGVPTLAPKPINSYDSAINDHQPWLSDDCKNIYFSSTRNSMGSGPFIYTSERIAEDEWSEPRLVVKSNIGVGEATLTADMKKLFFLQVLRNPEGQFTSNLFYMEKK</sequence>
<evidence type="ECO:0000313" key="3">
    <source>
        <dbReference type="Proteomes" id="UP000230431"/>
    </source>
</evidence>
<dbReference type="EMBL" id="PCYK01000029">
    <property type="protein sequence ID" value="PIR45787.1"/>
    <property type="molecule type" value="Genomic_DNA"/>
</dbReference>
<dbReference type="AlphaFoldDB" id="A0A2H0RH51"/>
<reference evidence="2 3" key="1">
    <citation type="submission" date="2017-09" db="EMBL/GenBank/DDBJ databases">
        <title>Depth-based differentiation of microbial function through sediment-hosted aquifers and enrichment of novel symbionts in the deep terrestrial subsurface.</title>
        <authorList>
            <person name="Probst A.J."/>
            <person name="Ladd B."/>
            <person name="Jarett J.K."/>
            <person name="Geller-Mcgrath D.E."/>
            <person name="Sieber C.M."/>
            <person name="Emerson J.B."/>
            <person name="Anantharaman K."/>
            <person name="Thomas B.C."/>
            <person name="Malmstrom R."/>
            <person name="Stieglmeier M."/>
            <person name="Klingl A."/>
            <person name="Woyke T."/>
            <person name="Ryan C.M."/>
            <person name="Banfield J.F."/>
        </authorList>
    </citation>
    <scope>NUCLEOTIDE SEQUENCE [LARGE SCALE GENOMIC DNA]</scope>
    <source>
        <strain evidence="2">CG10_big_fil_rev_8_21_14_0_10_49_38</strain>
    </source>
</reference>
<keyword evidence="1" id="KW-1133">Transmembrane helix</keyword>
<evidence type="ECO:0000256" key="1">
    <source>
        <dbReference type="SAM" id="Phobius"/>
    </source>
</evidence>
<keyword evidence="1" id="KW-0812">Transmembrane</keyword>
<protein>
    <submittedName>
        <fullName evidence="2">Uncharacterized protein</fullName>
    </submittedName>
</protein>
<feature type="transmembrane region" description="Helical" evidence="1">
    <location>
        <begin position="12"/>
        <end position="29"/>
    </location>
</feature>
<proteinExistence type="predicted"/>
<comment type="caution">
    <text evidence="2">The sequence shown here is derived from an EMBL/GenBank/DDBJ whole genome shotgun (WGS) entry which is preliminary data.</text>
</comment>
<accession>A0A2H0RH51</accession>
<gene>
    <name evidence="2" type="ORF">COV08_03405</name>
</gene>
<name>A0A2H0RH51_9BACT</name>